<dbReference type="OrthoDB" id="9780421at2"/>
<dbReference type="InterPro" id="IPR051829">
    <property type="entry name" value="Multiheme_Cytochr_ET"/>
</dbReference>
<evidence type="ECO:0000313" key="4">
    <source>
        <dbReference type="Proteomes" id="UP000218542"/>
    </source>
</evidence>
<dbReference type="Pfam" id="PF13435">
    <property type="entry name" value="Cytochrome_C554"/>
    <property type="match status" value="2"/>
</dbReference>
<feature type="domain" description="Cytochrome c-552/4" evidence="2">
    <location>
        <begin position="51"/>
        <end position="105"/>
    </location>
</feature>
<dbReference type="RefSeq" id="WP_096894927.1">
    <property type="nucleotide sequence ID" value="NZ_BAOS01000024.1"/>
</dbReference>
<organism evidence="3 4">
    <name type="scientific">Candidatus Scalindua japonica</name>
    <dbReference type="NCBI Taxonomy" id="1284222"/>
    <lineage>
        <taxon>Bacteria</taxon>
        <taxon>Pseudomonadati</taxon>
        <taxon>Planctomycetota</taxon>
        <taxon>Candidatus Brocadiia</taxon>
        <taxon>Candidatus Brocadiales</taxon>
        <taxon>Candidatus Scalinduaceae</taxon>
        <taxon>Candidatus Scalindua</taxon>
    </lineage>
</organism>
<gene>
    <name evidence="3" type="primary">hao</name>
    <name evidence="3" type="ORF">SCALIN_C24_0036</name>
</gene>
<dbReference type="GO" id="GO:0016491">
    <property type="term" value="F:oxidoreductase activity"/>
    <property type="evidence" value="ECO:0007669"/>
    <property type="project" value="TreeGrafter"/>
</dbReference>
<proteinExistence type="predicted"/>
<dbReference type="PANTHER" id="PTHR35038">
    <property type="entry name" value="DISSIMILATORY SULFITE REDUCTASE SIRA"/>
    <property type="match status" value="1"/>
</dbReference>
<dbReference type="Gene3D" id="1.20.850.10">
    <property type="entry name" value="Hydroxylamine Oxidoreductase, Chain A, domain 2"/>
    <property type="match status" value="1"/>
</dbReference>
<dbReference type="Proteomes" id="UP000218542">
    <property type="component" value="Unassembled WGS sequence"/>
</dbReference>
<keyword evidence="1" id="KW-0732">Signal</keyword>
<comment type="caution">
    <text evidence="3">The sequence shown here is derived from an EMBL/GenBank/DDBJ whole genome shotgun (WGS) entry which is preliminary data.</text>
</comment>
<sequence>MCNKSNVLKIFYLFSFSGLLVFGTVRAGAHELHRENQALAGSFAYVQQKTVEEEKQHQPDVKLSPIITAANQFCVECHKNLTPALVMEWERSRHAQEGVGCVDCHNADKGEIDAWQHMGALISTLVTPKDCSSCHVEEYKDFSRSHHAKAGEIFASMDNVLAEQVIGLPWNNADAVNGCWQCHGSIIRFQRNDNGEILREGGKPLFDPDTWPNSGIGRLNPDGSKGSCHACHSRHSFEAKLSRAPENCGKCHMGPDHPQIEIYRESKHGIAYTANIDHMALDKEGGWVLGKDYSAAPTCTTCHISSYMTSEGQHKASNHDVGERISWTLRPVVSTKINMVVYEDGFKEDYPDTRQLPEIGEEVLVTEKNLQEEKLVTKIVSKRVVEIVTWQERREKMKGVCRNCHNQTHVDNFYHQFDNFVNLYNEKFAKPAQAMMNSLIEDEVLNTNAPFEHEVQWVFWELWHHEGRRARHGASMMGPDYAHWHGLYEVAKHYYVKFLPSVIKAAAQKSDKMKIKYEQKIKKLLQQPEHAWVKGLSEDEIEVLKSTYENRYN</sequence>
<feature type="domain" description="Cytochrome c-552/4" evidence="2">
    <location>
        <begin position="131"/>
        <end position="186"/>
    </location>
</feature>
<protein>
    <submittedName>
        <fullName evidence="3">Hydroxylamine oxidoreductase</fullName>
    </submittedName>
</protein>
<dbReference type="Pfam" id="PF13447">
    <property type="entry name" value="Multi-haem_cyto"/>
    <property type="match status" value="1"/>
</dbReference>
<dbReference type="Gene3D" id="1.10.780.10">
    <property type="entry name" value="Hydroxylamine Oxidoreductase, Chain A, domain 1"/>
    <property type="match status" value="1"/>
</dbReference>
<dbReference type="EMBL" id="BAOS01000024">
    <property type="protein sequence ID" value="GAX61537.1"/>
    <property type="molecule type" value="Genomic_DNA"/>
</dbReference>
<dbReference type="InterPro" id="IPR036280">
    <property type="entry name" value="Multihaem_cyt_sf"/>
</dbReference>
<evidence type="ECO:0000256" key="1">
    <source>
        <dbReference type="ARBA" id="ARBA00022729"/>
    </source>
</evidence>
<dbReference type="AlphaFoldDB" id="A0A286U080"/>
<accession>A0A286U080</accession>
<dbReference type="SUPFAM" id="SSF48695">
    <property type="entry name" value="Multiheme cytochromes"/>
    <property type="match status" value="1"/>
</dbReference>
<name>A0A286U080_9BACT</name>
<keyword evidence="4" id="KW-1185">Reference proteome</keyword>
<reference evidence="4" key="1">
    <citation type="journal article" date="2017" name="Environ. Microbiol. Rep.">
        <title>Genetic Diversity of Marine Anaerobic Ammonium-Oxidizing Bacteria as Revealed by Genomic and Proteomic Analyses of 'Candidatus Scalindua japonica'.</title>
        <authorList>
            <person name="Oshiki M."/>
            <person name="Mizuto K."/>
            <person name="Kimura Z."/>
            <person name="Kindaichi T."/>
            <person name="Satoh H."/>
            <person name="Okabe S."/>
        </authorList>
    </citation>
    <scope>NUCLEOTIDE SEQUENCE [LARGE SCALE GENOMIC DNA]</scope>
    <source>
        <strain evidence="4">husup-a2</strain>
    </source>
</reference>
<evidence type="ECO:0000259" key="2">
    <source>
        <dbReference type="Pfam" id="PF13435"/>
    </source>
</evidence>
<dbReference type="InterPro" id="IPR023155">
    <property type="entry name" value="Cyt_c-552/4"/>
</dbReference>
<evidence type="ECO:0000313" key="3">
    <source>
        <dbReference type="EMBL" id="GAX61537.1"/>
    </source>
</evidence>
<dbReference type="PANTHER" id="PTHR35038:SF5">
    <property type="entry name" value="CYTOCHROME C-TYPE PROTEIN NRFB"/>
    <property type="match status" value="1"/>
</dbReference>